<dbReference type="OrthoDB" id="10522568at2759"/>
<protein>
    <submittedName>
        <fullName evidence="2">Uncharacterized protein</fullName>
    </submittedName>
</protein>
<evidence type="ECO:0000313" key="2">
    <source>
        <dbReference type="EMBL" id="PSS20712.1"/>
    </source>
</evidence>
<keyword evidence="3" id="KW-1185">Reference proteome</keyword>
<gene>
    <name evidence="2" type="ORF">M430DRAFT_18864</name>
</gene>
<keyword evidence="1" id="KW-1133">Transmembrane helix</keyword>
<dbReference type="Proteomes" id="UP000241818">
    <property type="component" value="Unassembled WGS sequence"/>
</dbReference>
<accession>A0A2T3B4Z9</accession>
<evidence type="ECO:0000256" key="1">
    <source>
        <dbReference type="SAM" id="Phobius"/>
    </source>
</evidence>
<organism evidence="2 3">
    <name type="scientific">Amorphotheca resinae ATCC 22711</name>
    <dbReference type="NCBI Taxonomy" id="857342"/>
    <lineage>
        <taxon>Eukaryota</taxon>
        <taxon>Fungi</taxon>
        <taxon>Dikarya</taxon>
        <taxon>Ascomycota</taxon>
        <taxon>Pezizomycotina</taxon>
        <taxon>Leotiomycetes</taxon>
        <taxon>Helotiales</taxon>
        <taxon>Amorphothecaceae</taxon>
        <taxon>Amorphotheca</taxon>
    </lineage>
</organism>
<dbReference type="GeneID" id="36572048"/>
<reference evidence="2 3" key="1">
    <citation type="journal article" date="2018" name="New Phytol.">
        <title>Comparative genomics and transcriptomics depict ericoid mycorrhizal fungi as versatile saprotrophs and plant mutualists.</title>
        <authorList>
            <person name="Martino E."/>
            <person name="Morin E."/>
            <person name="Grelet G.A."/>
            <person name="Kuo A."/>
            <person name="Kohler A."/>
            <person name="Daghino S."/>
            <person name="Barry K.W."/>
            <person name="Cichocki N."/>
            <person name="Clum A."/>
            <person name="Dockter R.B."/>
            <person name="Hainaut M."/>
            <person name="Kuo R.C."/>
            <person name="LaButti K."/>
            <person name="Lindahl B.D."/>
            <person name="Lindquist E.A."/>
            <person name="Lipzen A."/>
            <person name="Khouja H.R."/>
            <person name="Magnuson J."/>
            <person name="Murat C."/>
            <person name="Ohm R.A."/>
            <person name="Singer S.W."/>
            <person name="Spatafora J.W."/>
            <person name="Wang M."/>
            <person name="Veneault-Fourrey C."/>
            <person name="Henrissat B."/>
            <person name="Grigoriev I.V."/>
            <person name="Martin F.M."/>
            <person name="Perotto S."/>
        </authorList>
    </citation>
    <scope>NUCLEOTIDE SEQUENCE [LARGE SCALE GENOMIC DNA]</scope>
    <source>
        <strain evidence="2 3">ATCC 22711</strain>
    </source>
</reference>
<dbReference type="AlphaFoldDB" id="A0A2T3B4Z9"/>
<feature type="transmembrane region" description="Helical" evidence="1">
    <location>
        <begin position="12"/>
        <end position="37"/>
    </location>
</feature>
<proteinExistence type="predicted"/>
<keyword evidence="1" id="KW-0472">Membrane</keyword>
<keyword evidence="1" id="KW-0812">Transmembrane</keyword>
<dbReference type="InParanoid" id="A0A2T3B4Z9"/>
<dbReference type="RefSeq" id="XP_024721982.1">
    <property type="nucleotide sequence ID" value="XM_024863967.1"/>
</dbReference>
<name>A0A2T3B4Z9_AMORE</name>
<dbReference type="EMBL" id="KZ679010">
    <property type="protein sequence ID" value="PSS20712.1"/>
    <property type="molecule type" value="Genomic_DNA"/>
</dbReference>
<evidence type="ECO:0000313" key="3">
    <source>
        <dbReference type="Proteomes" id="UP000241818"/>
    </source>
</evidence>
<sequence>MALNLTFSEGIAVAALVLTILAILFVLPRLLVAFGFFPDSAFARRVCPSNDDILLVLREIRGDVEALRRNSEFHLGWAEVQNNWAEVQNDLAEAQADAIVEIGSAATCHRPMNIFYRNTPSNRGTTFLSGEHDLLINYQHCSWYGLLHETSRLLYLKRAILDSMLFLAET</sequence>